<feature type="transmembrane region" description="Helical" evidence="1">
    <location>
        <begin position="26"/>
        <end position="45"/>
    </location>
</feature>
<feature type="transmembrane region" description="Helical" evidence="1">
    <location>
        <begin position="88"/>
        <end position="111"/>
    </location>
</feature>
<feature type="transmembrane region" description="Helical" evidence="1">
    <location>
        <begin position="57"/>
        <end position="81"/>
    </location>
</feature>
<accession>A0A1I5HR84</accession>
<evidence type="ECO:0000313" key="2">
    <source>
        <dbReference type="EMBL" id="SFO50321.1"/>
    </source>
</evidence>
<evidence type="ECO:0000313" key="3">
    <source>
        <dbReference type="Proteomes" id="UP000183642"/>
    </source>
</evidence>
<dbReference type="AlphaFoldDB" id="A0A1I5HR84"/>
<feature type="transmembrane region" description="Helical" evidence="1">
    <location>
        <begin position="178"/>
        <end position="196"/>
    </location>
</feature>
<reference evidence="3" key="1">
    <citation type="submission" date="2016-10" db="EMBL/GenBank/DDBJ databases">
        <authorList>
            <person name="Varghese N."/>
            <person name="Submissions S."/>
        </authorList>
    </citation>
    <scope>NUCLEOTIDE SEQUENCE [LARGE SCALE GENOMIC DNA]</scope>
    <source>
        <strain evidence="3">DSM 43161</strain>
    </source>
</reference>
<sequence>MNRQLPVPIWTEESDVTITTSMLARAAGMSAVLSGLLYIVIQPIHPEENAATVTSTAWVVVAAMTIAMAVLGLVGASGIYFRQVRESGLLGLVGYLMFGSFYLAVTAWTFVEVFVLPRIADEAPQFVDDFLGIPAGVSAQGDVGGLPLLFTVVSGLYLVGGLAFGIAVYRAGILHRGAAALLAAGTAASLAAAVLPHAVGRYAAVPVGMAMVWLGWSLWSEQRTSATPSVAQRSGSDRDPVPAR</sequence>
<keyword evidence="1" id="KW-1133">Transmembrane helix</keyword>
<dbReference type="EMBL" id="FOWE01000010">
    <property type="protein sequence ID" value="SFO50321.1"/>
    <property type="molecule type" value="Genomic_DNA"/>
</dbReference>
<proteinExistence type="predicted"/>
<feature type="transmembrane region" description="Helical" evidence="1">
    <location>
        <begin position="148"/>
        <end position="169"/>
    </location>
</feature>
<name>A0A1I5HR84_9ACTN</name>
<gene>
    <name evidence="2" type="ORF">SAMN05660359_03917</name>
</gene>
<keyword evidence="1" id="KW-0812">Transmembrane</keyword>
<evidence type="ECO:0000256" key="1">
    <source>
        <dbReference type="SAM" id="Phobius"/>
    </source>
</evidence>
<keyword evidence="3" id="KW-1185">Reference proteome</keyword>
<feature type="transmembrane region" description="Helical" evidence="1">
    <location>
        <begin position="202"/>
        <end position="219"/>
    </location>
</feature>
<organism evidence="2 3">
    <name type="scientific">Geodermatophilus obscurus</name>
    <dbReference type="NCBI Taxonomy" id="1861"/>
    <lineage>
        <taxon>Bacteria</taxon>
        <taxon>Bacillati</taxon>
        <taxon>Actinomycetota</taxon>
        <taxon>Actinomycetes</taxon>
        <taxon>Geodermatophilales</taxon>
        <taxon>Geodermatophilaceae</taxon>
        <taxon>Geodermatophilus</taxon>
    </lineage>
</organism>
<protein>
    <recommendedName>
        <fullName evidence="4">Integral membrane protein</fullName>
    </recommendedName>
</protein>
<dbReference type="Proteomes" id="UP000183642">
    <property type="component" value="Unassembled WGS sequence"/>
</dbReference>
<evidence type="ECO:0008006" key="4">
    <source>
        <dbReference type="Google" id="ProtNLM"/>
    </source>
</evidence>
<keyword evidence="1" id="KW-0472">Membrane</keyword>